<dbReference type="Gene3D" id="2.60.120.20">
    <property type="match status" value="1"/>
</dbReference>
<reference evidence="1" key="1">
    <citation type="submission" date="2017-01" db="EMBL/GenBank/DDBJ databases">
        <title>High-throughput sequencing uncovers low homogeneity in the biogeography of single-stranded DNA viruses.</title>
        <authorList>
            <person name="Pearson V.M."/>
            <person name="Rokyta D.R."/>
        </authorList>
    </citation>
    <scope>NUCLEOTIDE SEQUENCE</scope>
</reference>
<name>A0A2K9LSQ4_9VIRU</name>
<accession>A0A2K9LSQ4</accession>
<evidence type="ECO:0000313" key="1">
    <source>
        <dbReference type="EMBL" id="AUM61909.1"/>
    </source>
</evidence>
<organism evidence="1">
    <name type="scientific">uncultured virus</name>
    <dbReference type="NCBI Taxonomy" id="340016"/>
    <lineage>
        <taxon>Viruses</taxon>
        <taxon>environmental samples</taxon>
    </lineage>
</organism>
<gene>
    <name evidence="1" type="primary">Cap</name>
</gene>
<sequence length="223" mass="25726">MRYSRRRYRFRRRPYGRKRYRRRFYRRRRRSGRRELKLRYLLLSNSIGTAWTTVPAGDTGVAVNIWPGTSSNQRVGRKIYLKNFVIRGSLISGATGASGIDDAWDAVRIVILWGSPHTTIANRFDTSGIGLYSPIRNQDYVNRVLFDKVYTLRSLISLGGGNFVPAVKEIHINKRLNKTITFNDTDQFCIGRDLYVLMVSNSLAIPNPGWSESSYAKIQYYDA</sequence>
<dbReference type="EMBL" id="KY487921">
    <property type="protein sequence ID" value="AUM61909.1"/>
    <property type="molecule type" value="Genomic_DNA"/>
</dbReference>
<proteinExistence type="predicted"/>
<protein>
    <submittedName>
        <fullName evidence="1">Capsid</fullName>
    </submittedName>
</protein>
<dbReference type="InterPro" id="IPR029053">
    <property type="entry name" value="Viral_coat"/>
</dbReference>